<evidence type="ECO:0000256" key="8">
    <source>
        <dbReference type="ARBA" id="ARBA00055318"/>
    </source>
</evidence>
<dbReference type="PANTHER" id="PTHR17901:SF14">
    <property type="entry name" value="MAGNESIUM-DEPENDENT PHOSPHATASE 1"/>
    <property type="match status" value="1"/>
</dbReference>
<evidence type="ECO:0000313" key="10">
    <source>
        <dbReference type="EnsemblMetazoa" id="XP_014261589.1"/>
    </source>
</evidence>
<keyword evidence="4" id="KW-0378">Hydrolase</keyword>
<comment type="catalytic activity">
    <reaction evidence="7">
        <text>O-phospho-L-tyrosyl-[protein] + H2O = L-tyrosyl-[protein] + phosphate</text>
        <dbReference type="Rhea" id="RHEA:10684"/>
        <dbReference type="Rhea" id="RHEA-COMP:10136"/>
        <dbReference type="Rhea" id="RHEA-COMP:20101"/>
        <dbReference type="ChEBI" id="CHEBI:15377"/>
        <dbReference type="ChEBI" id="CHEBI:43474"/>
        <dbReference type="ChEBI" id="CHEBI:46858"/>
        <dbReference type="ChEBI" id="CHEBI:61978"/>
        <dbReference type="EC" id="3.1.3.48"/>
    </reaction>
</comment>
<dbReference type="InterPro" id="IPR035679">
    <property type="entry name" value="MDP-1_euk"/>
</dbReference>
<organism evidence="10 11">
    <name type="scientific">Cimex lectularius</name>
    <name type="common">Bed bug</name>
    <name type="synonym">Acanthia lectularia</name>
    <dbReference type="NCBI Taxonomy" id="79782"/>
    <lineage>
        <taxon>Eukaryota</taxon>
        <taxon>Metazoa</taxon>
        <taxon>Ecdysozoa</taxon>
        <taxon>Arthropoda</taxon>
        <taxon>Hexapoda</taxon>
        <taxon>Insecta</taxon>
        <taxon>Pterygota</taxon>
        <taxon>Neoptera</taxon>
        <taxon>Paraneoptera</taxon>
        <taxon>Hemiptera</taxon>
        <taxon>Heteroptera</taxon>
        <taxon>Panheteroptera</taxon>
        <taxon>Cimicomorpha</taxon>
        <taxon>Cimicidae</taxon>
        <taxon>Cimex</taxon>
    </lineage>
</organism>
<dbReference type="AlphaFoldDB" id="A0A8I6S9P0"/>
<evidence type="ECO:0000256" key="3">
    <source>
        <dbReference type="ARBA" id="ARBA00022723"/>
    </source>
</evidence>
<dbReference type="GeneID" id="106673812"/>
<dbReference type="OrthoDB" id="2865258at2759"/>
<dbReference type="NCBIfam" id="TIGR01681">
    <property type="entry name" value="HAD-SF-IIIC"/>
    <property type="match status" value="1"/>
</dbReference>
<dbReference type="InterPro" id="IPR036412">
    <property type="entry name" value="HAD-like_sf"/>
</dbReference>
<name>A0A8I6S9P0_CIMLE</name>
<dbReference type="RefSeq" id="XP_014261589.1">
    <property type="nucleotide sequence ID" value="XM_014406103.2"/>
</dbReference>
<dbReference type="GO" id="GO:0046872">
    <property type="term" value="F:metal ion binding"/>
    <property type="evidence" value="ECO:0007669"/>
    <property type="project" value="UniProtKB-KW"/>
</dbReference>
<dbReference type="NCBIfam" id="TIGR01685">
    <property type="entry name" value="MDP-1"/>
    <property type="match status" value="1"/>
</dbReference>
<dbReference type="EC" id="3.1.3.48" evidence="2"/>
<dbReference type="SFLD" id="SFLDG01129">
    <property type="entry name" value="C1.5:_HAD__Beta-PGM__Phosphata"/>
    <property type="match status" value="1"/>
</dbReference>
<dbReference type="EnsemblMetazoa" id="XM_014406103.2">
    <property type="protein sequence ID" value="XP_014261589.1"/>
    <property type="gene ID" value="LOC106673812"/>
</dbReference>
<accession>A0A8I6S9P0</accession>
<dbReference type="SFLD" id="SFLDS00003">
    <property type="entry name" value="Haloacid_Dehalogenase"/>
    <property type="match status" value="1"/>
</dbReference>
<evidence type="ECO:0000313" key="11">
    <source>
        <dbReference type="Proteomes" id="UP000494040"/>
    </source>
</evidence>
<comment type="cofactor">
    <cofactor evidence="1">
        <name>Mg(2+)</name>
        <dbReference type="ChEBI" id="CHEBI:18420"/>
    </cofactor>
</comment>
<dbReference type="SFLD" id="SFLDG01131">
    <property type="entry name" value="C1.5.2:_MDP_Like"/>
    <property type="match status" value="1"/>
</dbReference>
<dbReference type="Gene3D" id="3.40.50.1000">
    <property type="entry name" value="HAD superfamily/HAD-like"/>
    <property type="match status" value="1"/>
</dbReference>
<keyword evidence="11" id="KW-1185">Reference proteome</keyword>
<dbReference type="GO" id="GO:0003993">
    <property type="term" value="F:acid phosphatase activity"/>
    <property type="evidence" value="ECO:0007669"/>
    <property type="project" value="TreeGrafter"/>
</dbReference>
<dbReference type="Proteomes" id="UP000494040">
    <property type="component" value="Unassembled WGS sequence"/>
</dbReference>
<protein>
    <recommendedName>
        <fullName evidence="9">Magnesium-dependent phosphatase 1</fullName>
        <ecNumber evidence="2">3.1.3.48</ecNumber>
    </recommendedName>
</protein>
<evidence type="ECO:0000256" key="7">
    <source>
        <dbReference type="ARBA" id="ARBA00051722"/>
    </source>
</evidence>
<dbReference type="InterPro" id="IPR010033">
    <property type="entry name" value="HAD_SF_ppase_IIIC"/>
</dbReference>
<evidence type="ECO:0000256" key="4">
    <source>
        <dbReference type="ARBA" id="ARBA00022801"/>
    </source>
</evidence>
<dbReference type="FunFam" id="3.40.50.1000:FF:000127">
    <property type="entry name" value="Magnesium-dependent phosphatase 1"/>
    <property type="match status" value="1"/>
</dbReference>
<dbReference type="GO" id="GO:0004725">
    <property type="term" value="F:protein tyrosine phosphatase activity"/>
    <property type="evidence" value="ECO:0007669"/>
    <property type="project" value="UniProtKB-EC"/>
</dbReference>
<reference evidence="10" key="1">
    <citation type="submission" date="2022-01" db="UniProtKB">
        <authorList>
            <consortium name="EnsemblMetazoa"/>
        </authorList>
    </citation>
    <scope>IDENTIFICATION</scope>
</reference>
<proteinExistence type="predicted"/>
<keyword evidence="6" id="KW-0904">Protein phosphatase</keyword>
<dbReference type="SUPFAM" id="SSF56784">
    <property type="entry name" value="HAD-like"/>
    <property type="match status" value="1"/>
</dbReference>
<dbReference type="KEGG" id="clec:106673812"/>
<evidence type="ECO:0000256" key="1">
    <source>
        <dbReference type="ARBA" id="ARBA00001946"/>
    </source>
</evidence>
<evidence type="ECO:0000256" key="6">
    <source>
        <dbReference type="ARBA" id="ARBA00022912"/>
    </source>
</evidence>
<dbReference type="Pfam" id="PF12689">
    <property type="entry name" value="Acid_PPase"/>
    <property type="match status" value="1"/>
</dbReference>
<dbReference type="InterPro" id="IPR010036">
    <property type="entry name" value="MDP_1_eu_arc"/>
</dbReference>
<evidence type="ECO:0000256" key="5">
    <source>
        <dbReference type="ARBA" id="ARBA00022842"/>
    </source>
</evidence>
<dbReference type="InterPro" id="IPR023214">
    <property type="entry name" value="HAD_sf"/>
</dbReference>
<dbReference type="CDD" id="cd07501">
    <property type="entry name" value="HAD_MDP-1_like"/>
    <property type="match status" value="1"/>
</dbReference>
<evidence type="ECO:0000256" key="9">
    <source>
        <dbReference type="ARBA" id="ARBA00069981"/>
    </source>
</evidence>
<comment type="function">
    <text evidence="8">Magnesium-dependent phosphatase which may act as a tyrosine phosphatase.</text>
</comment>
<keyword evidence="5" id="KW-0460">Magnesium</keyword>
<dbReference type="PANTHER" id="PTHR17901">
    <property type="entry name" value="MAGNESIUM-DEPENDENT PHOSPHATASE 1 MDP1"/>
    <property type="match status" value="1"/>
</dbReference>
<keyword evidence="3" id="KW-0479">Metal-binding</keyword>
<sequence length="168" mass="19377">MIPGLSRNPKFPKLVVFDLDYTLWPFYIDTHVTPPFRHSSNGKIVDHFGKKVEIYPQVPEVLEHLHKEGVQMAVASRTTELEGAQQLTSLLGWDKYFKFKEIYPGSKVAHFQKFKEYTGLAFSDMLFFDDESRNITDLKKLNVTSILVNNGMTMRLLMEGLNQFARSS</sequence>
<evidence type="ECO:0000256" key="2">
    <source>
        <dbReference type="ARBA" id="ARBA00013064"/>
    </source>
</evidence>